<organism evidence="1">
    <name type="scientific">Salmonella enterica</name>
    <name type="common">Salmonella choleraesuis</name>
    <dbReference type="NCBI Taxonomy" id="28901"/>
    <lineage>
        <taxon>Bacteria</taxon>
        <taxon>Pseudomonadati</taxon>
        <taxon>Pseudomonadota</taxon>
        <taxon>Gammaproteobacteria</taxon>
        <taxon>Enterobacterales</taxon>
        <taxon>Enterobacteriaceae</taxon>
        <taxon>Salmonella</taxon>
    </lineage>
</organism>
<comment type="caution">
    <text evidence="1">The sequence shown here is derived from an EMBL/GenBank/DDBJ whole genome shotgun (WGS) entry which is preliminary data.</text>
</comment>
<name>A0A3U8NWZ5_SALER</name>
<dbReference type="Proteomes" id="UP000839917">
    <property type="component" value="Unassembled WGS sequence"/>
</dbReference>
<proteinExistence type="predicted"/>
<protein>
    <submittedName>
        <fullName evidence="1">Uncharacterized protein</fullName>
    </submittedName>
</protein>
<accession>A0A3U8NWZ5</accession>
<evidence type="ECO:0000313" key="1">
    <source>
        <dbReference type="EMBL" id="EBT8032173.1"/>
    </source>
</evidence>
<dbReference type="EMBL" id="AAGZYR010000001">
    <property type="protein sequence ID" value="EBT8032173.1"/>
    <property type="molecule type" value="Genomic_DNA"/>
</dbReference>
<dbReference type="RefSeq" id="WP_010835157.1">
    <property type="nucleotide sequence ID" value="NZ_CAIZEA010000100.1"/>
</dbReference>
<sequence length="308" mass="35519">MLFNLESLPSNDVFFWADFIEIRALVHPDKRFNRGELDSVMRNQPEGYTREQSQEKWRLAIDFIIQRGVIFGDSYPFHVSDDMDEVILNETELDLLTALQHMYLSLLLCANIKYIPKRRRAEITRSFEVISLPIFSSLMPRGVQVVPNWAGGGEEARYRGSLFEKYQAIANDIRCTAVGLRERDFKVGDHGDGGLDIIAWHPMGDDRDAIPIAFVQCGCSQKEWVAKQLEASYAKLGSRIPVTHPWATYYFLPQDLRWMDGDWAYKADIGNAIFVDRLRLINLARENELIENLPLQPYVAETFGMSYR</sequence>
<gene>
    <name evidence="1" type="ORF">CQW68_00460</name>
</gene>
<reference evidence="1" key="1">
    <citation type="submission" date="2018-07" db="EMBL/GenBank/DDBJ databases">
        <authorList>
            <consortium name="PulseNet: The National Subtyping Network for Foodborne Disease Surveillance"/>
            <person name="Tarr C.L."/>
            <person name="Trees E."/>
            <person name="Katz L.S."/>
            <person name="Carleton-Romer H.A."/>
            <person name="Stroika S."/>
            <person name="Kucerova Z."/>
            <person name="Roache K.F."/>
            <person name="Sabol A.L."/>
            <person name="Besser J."/>
            <person name="Gerner-Smidt P."/>
        </authorList>
    </citation>
    <scope>NUCLEOTIDE SEQUENCE [LARGE SCALE GENOMIC DNA]</scope>
    <source>
        <strain evidence="1">2015AM-1378</strain>
    </source>
</reference>
<dbReference type="AlphaFoldDB" id="A0A3U8NWZ5"/>